<name>A0ABS2QER0_9BACI</name>
<keyword evidence="10" id="KW-1185">Reference proteome</keyword>
<evidence type="ECO:0000256" key="6">
    <source>
        <dbReference type="RuleBase" id="RU003557"/>
    </source>
</evidence>
<dbReference type="InterPro" id="IPR020610">
    <property type="entry name" value="Thiolase_AS"/>
</dbReference>
<dbReference type="Pfam" id="PF02803">
    <property type="entry name" value="Thiolase_C"/>
    <property type="match status" value="1"/>
</dbReference>
<evidence type="ECO:0000313" key="10">
    <source>
        <dbReference type="Proteomes" id="UP000823486"/>
    </source>
</evidence>
<dbReference type="PANTHER" id="PTHR18919:SF107">
    <property type="entry name" value="ACETYL-COA ACETYLTRANSFERASE, CYTOSOLIC"/>
    <property type="match status" value="1"/>
</dbReference>
<sequence length="398" mass="42057">MVVIVSARRTAIGRYGGALAECKPEDLLAVVMKNALSTAGCSSSIVDEVIAGQTKQSAEAPNIARVAALKAGFPETVIGHTVQTQCGSGLQAVINGAMSIRTGQSELILAGGVECMSQAPFYFTGNRMGIKPGDLTLYDSNTRSQPCSQPQDMYGSFSMGQTAEWLAEKFSISRAEQDEFALCSQDKAFKAIESGRFAEEIVPVIVPKGKRESERFAVDEHPRKTSLEKLSQLAPAFTSGGTVTAGNASGRNDGAAALLMMSEEKARNLGLTPLAKIRSWAGAGVSPKEMGLGPVPAAEKALIKAGLKMNDIDLVEINEAFSAQVLACLRHWPELDRNKINVNGGGIALGHPLGCSGARILVTLIHELHKTKLTYGLAALCAAGGLGIAMVVERWKEE</sequence>
<evidence type="ECO:0000259" key="8">
    <source>
        <dbReference type="Pfam" id="PF02803"/>
    </source>
</evidence>
<evidence type="ECO:0000256" key="2">
    <source>
        <dbReference type="ARBA" id="ARBA00012705"/>
    </source>
</evidence>
<reference evidence="9 10" key="1">
    <citation type="submission" date="2021-01" db="EMBL/GenBank/DDBJ databases">
        <title>Genomic Encyclopedia of Type Strains, Phase IV (KMG-IV): sequencing the most valuable type-strain genomes for metagenomic binning, comparative biology and taxonomic classification.</title>
        <authorList>
            <person name="Goeker M."/>
        </authorList>
    </citation>
    <scope>NUCLEOTIDE SEQUENCE [LARGE SCALE GENOMIC DNA]</scope>
    <source>
        <strain evidence="9 10">DSM 105482</strain>
    </source>
</reference>
<evidence type="ECO:0000256" key="5">
    <source>
        <dbReference type="ARBA" id="ARBA00030755"/>
    </source>
</evidence>
<dbReference type="EMBL" id="JAFBFI010000002">
    <property type="protein sequence ID" value="MBM7691189.1"/>
    <property type="molecule type" value="Genomic_DNA"/>
</dbReference>
<dbReference type="Pfam" id="PF00108">
    <property type="entry name" value="Thiolase_N"/>
    <property type="match status" value="1"/>
</dbReference>
<accession>A0ABS2QER0</accession>
<dbReference type="SUPFAM" id="SSF53901">
    <property type="entry name" value="Thiolase-like"/>
    <property type="match status" value="2"/>
</dbReference>
<dbReference type="PROSITE" id="PS00737">
    <property type="entry name" value="THIOLASE_2"/>
    <property type="match status" value="1"/>
</dbReference>
<dbReference type="PIRSF" id="PIRSF000429">
    <property type="entry name" value="Ac-CoA_Ac_transf"/>
    <property type="match status" value="1"/>
</dbReference>
<proteinExistence type="inferred from homology"/>
<feature type="domain" description="Thiolase C-terminal" evidence="8">
    <location>
        <begin position="271"/>
        <end position="394"/>
    </location>
</feature>
<evidence type="ECO:0000313" key="9">
    <source>
        <dbReference type="EMBL" id="MBM7691189.1"/>
    </source>
</evidence>
<evidence type="ECO:0000256" key="3">
    <source>
        <dbReference type="ARBA" id="ARBA00022679"/>
    </source>
</evidence>
<dbReference type="EC" id="2.3.1.9" evidence="2"/>
<dbReference type="CDD" id="cd00751">
    <property type="entry name" value="thiolase"/>
    <property type="match status" value="1"/>
</dbReference>
<dbReference type="PANTHER" id="PTHR18919">
    <property type="entry name" value="ACETYL-COA C-ACYLTRANSFERASE"/>
    <property type="match status" value="1"/>
</dbReference>
<dbReference type="InterPro" id="IPR020616">
    <property type="entry name" value="Thiolase_N"/>
</dbReference>
<gene>
    <name evidence="9" type="ORF">JOC77_000594</name>
</gene>
<evidence type="ECO:0000259" key="7">
    <source>
        <dbReference type="Pfam" id="PF00108"/>
    </source>
</evidence>
<dbReference type="GO" id="GO:0003985">
    <property type="term" value="F:acetyl-CoA C-acetyltransferase activity"/>
    <property type="evidence" value="ECO:0007669"/>
    <property type="project" value="UniProtKB-EC"/>
</dbReference>
<dbReference type="InterPro" id="IPR020617">
    <property type="entry name" value="Thiolase_C"/>
</dbReference>
<keyword evidence="3 6" id="KW-0808">Transferase</keyword>
<feature type="domain" description="Thiolase N-terminal" evidence="7">
    <location>
        <begin position="2"/>
        <end position="264"/>
    </location>
</feature>
<dbReference type="InterPro" id="IPR020613">
    <property type="entry name" value="Thiolase_CS"/>
</dbReference>
<dbReference type="RefSeq" id="WP_204539153.1">
    <property type="nucleotide sequence ID" value="NZ_JAFBFI010000002.1"/>
</dbReference>
<evidence type="ECO:0000256" key="4">
    <source>
        <dbReference type="ARBA" id="ARBA00023315"/>
    </source>
</evidence>
<dbReference type="PROSITE" id="PS00099">
    <property type="entry name" value="THIOLASE_3"/>
    <property type="match status" value="1"/>
</dbReference>
<dbReference type="Proteomes" id="UP000823486">
    <property type="component" value="Unassembled WGS sequence"/>
</dbReference>
<organism evidence="9 10">
    <name type="scientific">Peribacillus deserti</name>
    <dbReference type="NCBI Taxonomy" id="673318"/>
    <lineage>
        <taxon>Bacteria</taxon>
        <taxon>Bacillati</taxon>
        <taxon>Bacillota</taxon>
        <taxon>Bacilli</taxon>
        <taxon>Bacillales</taxon>
        <taxon>Bacillaceae</taxon>
        <taxon>Peribacillus</taxon>
    </lineage>
</organism>
<keyword evidence="4 6" id="KW-0012">Acyltransferase</keyword>
<evidence type="ECO:0000256" key="1">
    <source>
        <dbReference type="ARBA" id="ARBA00010982"/>
    </source>
</evidence>
<dbReference type="Gene3D" id="3.40.47.10">
    <property type="match status" value="2"/>
</dbReference>
<dbReference type="InterPro" id="IPR002155">
    <property type="entry name" value="Thiolase"/>
</dbReference>
<comment type="similarity">
    <text evidence="1 6">Belongs to the thiolase-like superfamily. Thiolase family.</text>
</comment>
<comment type="caution">
    <text evidence="9">The sequence shown here is derived from an EMBL/GenBank/DDBJ whole genome shotgun (WGS) entry which is preliminary data.</text>
</comment>
<dbReference type="InterPro" id="IPR016039">
    <property type="entry name" value="Thiolase-like"/>
</dbReference>
<protein>
    <recommendedName>
        <fullName evidence="2">acetyl-CoA C-acetyltransferase</fullName>
        <ecNumber evidence="2">2.3.1.9</ecNumber>
    </recommendedName>
    <alternativeName>
        <fullName evidence="5">Acetoacetyl-CoA thiolase</fullName>
    </alternativeName>
</protein>
<dbReference type="NCBIfam" id="TIGR01930">
    <property type="entry name" value="AcCoA-C-Actrans"/>
    <property type="match status" value="1"/>
</dbReference>